<feature type="domain" description="AMP-dependent synthetase/ligase" evidence="3">
    <location>
        <begin position="10"/>
        <end position="367"/>
    </location>
</feature>
<sequence length="523" mass="56648">MTAVLGPIVAERGDEPAIIDDRGTTSWVELDSRVTRLVHALRARGLVAGDAVVTMLGNQSEFIEASLACAHAGWLLVPVNWHLVAREVAYVIDDASAAAVITDERWLPVVLDALALAEASALRARLVIDASALPDGFESYEDALASSHDGEIDDAQRGGPMFYTSGTTGFPKGVRSTLSTVGGPPEMLTLIAHSMAPMIGVTPGGRGVQLVCGPIYHSAQWVFGAGALCCGATVVMQHRFDAAEVLALIDRHQVTSMHLVPTQMVRMLELPDEVRENFSGASLTRIVHGAAPCPPSVKRRMIDWVGPVVAEYYGGTEGGFLSMIESEDWLTRPGSVGRPLEIMEIAIFDEEGASLPTNQPGQIWFRSLMGSKFEYHNAPEKTAAAHRGEGYATLGDVGFFDDDGYLYLSDRKIDMIVSGGVNIYPAEIEGVLVEHPDIIDAAVFGIPNTEMGESVHAALTLRLGVEWSSEFEGQLITFCRERLAGFKVPRSFEVHEELPRSAAGKLTKRDLRDPWWADVDRTI</sequence>
<evidence type="ECO:0000259" key="4">
    <source>
        <dbReference type="Pfam" id="PF13193"/>
    </source>
</evidence>
<organism evidence="5">
    <name type="scientific">freshwater metagenome</name>
    <dbReference type="NCBI Taxonomy" id="449393"/>
    <lineage>
        <taxon>unclassified sequences</taxon>
        <taxon>metagenomes</taxon>
        <taxon>ecological metagenomes</taxon>
    </lineage>
</organism>
<dbReference type="Pfam" id="PF13193">
    <property type="entry name" value="AMP-binding_C"/>
    <property type="match status" value="1"/>
</dbReference>
<dbReference type="InterPro" id="IPR000873">
    <property type="entry name" value="AMP-dep_synth/lig_dom"/>
</dbReference>
<evidence type="ECO:0000256" key="1">
    <source>
        <dbReference type="ARBA" id="ARBA00006432"/>
    </source>
</evidence>
<accession>A0A6J7J094</accession>
<dbReference type="Gene3D" id="3.40.50.12780">
    <property type="entry name" value="N-terminal domain of ligase-like"/>
    <property type="match status" value="1"/>
</dbReference>
<dbReference type="GO" id="GO:0031956">
    <property type="term" value="F:medium-chain fatty acid-CoA ligase activity"/>
    <property type="evidence" value="ECO:0007669"/>
    <property type="project" value="TreeGrafter"/>
</dbReference>
<gene>
    <name evidence="5" type="ORF">UFOPK3733_01017</name>
</gene>
<reference evidence="5" key="1">
    <citation type="submission" date="2020-05" db="EMBL/GenBank/DDBJ databases">
        <authorList>
            <person name="Chiriac C."/>
            <person name="Salcher M."/>
            <person name="Ghai R."/>
            <person name="Kavagutti S V."/>
        </authorList>
    </citation>
    <scope>NUCLEOTIDE SEQUENCE</scope>
</reference>
<protein>
    <submittedName>
        <fullName evidence="5">Unannotated protein</fullName>
    </submittedName>
</protein>
<dbReference type="EMBL" id="CAFBNC010000043">
    <property type="protein sequence ID" value="CAB4936753.1"/>
    <property type="molecule type" value="Genomic_DNA"/>
</dbReference>
<name>A0A6J7J094_9ZZZZ</name>
<evidence type="ECO:0000259" key="3">
    <source>
        <dbReference type="Pfam" id="PF00501"/>
    </source>
</evidence>
<dbReference type="AlphaFoldDB" id="A0A6J7J094"/>
<evidence type="ECO:0000256" key="2">
    <source>
        <dbReference type="ARBA" id="ARBA00022598"/>
    </source>
</evidence>
<dbReference type="GO" id="GO:0006631">
    <property type="term" value="P:fatty acid metabolic process"/>
    <property type="evidence" value="ECO:0007669"/>
    <property type="project" value="TreeGrafter"/>
</dbReference>
<proteinExistence type="inferred from homology"/>
<dbReference type="PANTHER" id="PTHR43201">
    <property type="entry name" value="ACYL-COA SYNTHETASE"/>
    <property type="match status" value="1"/>
</dbReference>
<dbReference type="Pfam" id="PF00501">
    <property type="entry name" value="AMP-binding"/>
    <property type="match status" value="1"/>
</dbReference>
<comment type="similarity">
    <text evidence="1">Belongs to the ATP-dependent AMP-binding enzyme family.</text>
</comment>
<evidence type="ECO:0000313" key="5">
    <source>
        <dbReference type="EMBL" id="CAB4936753.1"/>
    </source>
</evidence>
<dbReference type="PANTHER" id="PTHR43201:SF5">
    <property type="entry name" value="MEDIUM-CHAIN ACYL-COA LIGASE ACSF2, MITOCHONDRIAL"/>
    <property type="match status" value="1"/>
</dbReference>
<dbReference type="InterPro" id="IPR042099">
    <property type="entry name" value="ANL_N_sf"/>
</dbReference>
<dbReference type="InterPro" id="IPR045851">
    <property type="entry name" value="AMP-bd_C_sf"/>
</dbReference>
<dbReference type="InterPro" id="IPR025110">
    <property type="entry name" value="AMP-bd_C"/>
</dbReference>
<dbReference type="SUPFAM" id="SSF56801">
    <property type="entry name" value="Acetyl-CoA synthetase-like"/>
    <property type="match status" value="1"/>
</dbReference>
<feature type="domain" description="AMP-binding enzyme C-terminal" evidence="4">
    <location>
        <begin position="427"/>
        <end position="505"/>
    </location>
</feature>
<dbReference type="Gene3D" id="3.30.300.30">
    <property type="match status" value="1"/>
</dbReference>
<keyword evidence="2" id="KW-0436">Ligase</keyword>